<sequence>MCALLGSHAIPFLVGCPACLRNFLNLFCELSCSPNQSLFINVTSISKVKGNLTVDGIDFFVTDTFGEGLYNSCKDVKFGTMNTRALEFVGAGAQNFKGDFWFQFAALCLSLPPFTPTYLVVYIQVQHGVKRSPTSPEYQSNIKHISVRAPLPLKLAFGVEFYPRLCNMVSEPEYSRIDLSEDEVTEEEEEATGICSDLPKEETAEKEEGGDDGEGDRRRRRRAQVERSWVQVSPLAFKWFAFIGQQADFGLPGSPYAINFQSRIPESSGMELMNVSIYSCGDTSLGCSCGDCPASPVCSDLEPPSPPKKDPCSIRIGSLKVKCIDFSLGILYIILVSALFGWALFNRTRERRISSSSMKPLLSYTDGGEMNNVHVQKDEMKVHEMDPQMTSEVQLSVLQGYMSRKYGTWVARNPTLVLCSSLAVVLILCFGLIRFQVETRPEKLWVGHGSKAAEEKHFFDSHLAPFYRIEQVDGIRANYSGALVSLTDICLKPLDEDCATQSVLQYFKMDPDNFDDYGGVEHAVYCFQHYTSSDTCMSAFKAPLDPSTVLGGFSGNNYSEASAFVVTYPVNNAVDETGNENGMAVAWEKAFIQLVKDELLPMVQSSNLTLSFSSESSIEEELKRESTADVVTILISYLVMFAYISVTLGDAPHLSTFYISSKTRYYVANVNSVSEPERGYQTSSKLHKVYLWLKLLSRVQGFVVLCSAHEVARMDLRLQWNDVLLALSGIVIVLLSVFGAVGFFSAIGVNTTTTSRRSIIIIHSSTTGTLVHLGNDGVVDAFQLLHLVLKLVRLSKLVRIQPPNCLLNGSFNLLLVIWAKLGTDLLILNGVPHVVGIVFQCILGLNFLLVVLILSLVLFGLLYHLSSLHFGLFSVS</sequence>
<comment type="caution">
    <text evidence="10">The sequence shown here is derived from an EMBL/GenBank/DDBJ whole genome shotgun (WGS) entry which is preliminary data.</text>
</comment>
<feature type="chain" id="PRO_5020296055" description="Niemann-Pick C1 N-terminal domain-containing protein" evidence="7">
    <location>
        <begin position="16"/>
        <end position="876"/>
    </location>
</feature>
<evidence type="ECO:0000256" key="7">
    <source>
        <dbReference type="SAM" id="SignalP"/>
    </source>
</evidence>
<accession>A0A4S4E9G8</accession>
<proteinExistence type="predicted"/>
<dbReference type="PANTHER" id="PTHR45727:SF8">
    <property type="entry name" value="PATCHED FAMILY PROTEIN"/>
    <property type="match status" value="1"/>
</dbReference>
<protein>
    <recommendedName>
        <fullName evidence="12">Niemann-Pick C1 N-terminal domain-containing protein</fullName>
    </recommendedName>
</protein>
<dbReference type="PANTHER" id="PTHR45727">
    <property type="entry name" value="NPC INTRACELLULAR CHOLESTEROL TRANSPORTER 1"/>
    <property type="match status" value="1"/>
</dbReference>
<dbReference type="Pfam" id="PF16414">
    <property type="entry name" value="NPC1_N"/>
    <property type="match status" value="2"/>
</dbReference>
<evidence type="ECO:0000313" key="11">
    <source>
        <dbReference type="Proteomes" id="UP000306102"/>
    </source>
</evidence>
<dbReference type="InterPro" id="IPR053956">
    <property type="entry name" value="NPC1_MLD"/>
</dbReference>
<keyword evidence="11" id="KW-1185">Reference proteome</keyword>
<dbReference type="AlphaFoldDB" id="A0A4S4E9G8"/>
<evidence type="ECO:0000259" key="9">
    <source>
        <dbReference type="Pfam" id="PF22314"/>
    </source>
</evidence>
<evidence type="ECO:0000256" key="6">
    <source>
        <dbReference type="SAM" id="Phobius"/>
    </source>
</evidence>
<feature type="region of interest" description="Disordered" evidence="5">
    <location>
        <begin position="177"/>
        <end position="223"/>
    </location>
</feature>
<feature type="domain" description="Niemann-Pick C1 N-terminal" evidence="8">
    <location>
        <begin position="9"/>
        <end position="118"/>
    </location>
</feature>
<keyword evidence="4 6" id="KW-0472">Membrane</keyword>
<feature type="domain" description="Niemann-Pick C1 N-terminal" evidence="8">
    <location>
        <begin position="238"/>
        <end position="318"/>
    </location>
</feature>
<evidence type="ECO:0000259" key="8">
    <source>
        <dbReference type="Pfam" id="PF16414"/>
    </source>
</evidence>
<evidence type="ECO:0000256" key="3">
    <source>
        <dbReference type="ARBA" id="ARBA00022989"/>
    </source>
</evidence>
<dbReference type="InterPro" id="IPR032190">
    <property type="entry name" value="NPC1_N"/>
</dbReference>
<reference evidence="10 11" key="1">
    <citation type="journal article" date="2018" name="Proc. Natl. Acad. Sci. U.S.A.">
        <title>Draft genome sequence of Camellia sinensis var. sinensis provides insights into the evolution of the tea genome and tea quality.</title>
        <authorList>
            <person name="Wei C."/>
            <person name="Yang H."/>
            <person name="Wang S."/>
            <person name="Zhao J."/>
            <person name="Liu C."/>
            <person name="Gao L."/>
            <person name="Xia E."/>
            <person name="Lu Y."/>
            <person name="Tai Y."/>
            <person name="She G."/>
            <person name="Sun J."/>
            <person name="Cao H."/>
            <person name="Tong W."/>
            <person name="Gao Q."/>
            <person name="Li Y."/>
            <person name="Deng W."/>
            <person name="Jiang X."/>
            <person name="Wang W."/>
            <person name="Chen Q."/>
            <person name="Zhang S."/>
            <person name="Li H."/>
            <person name="Wu J."/>
            <person name="Wang P."/>
            <person name="Li P."/>
            <person name="Shi C."/>
            <person name="Zheng F."/>
            <person name="Jian J."/>
            <person name="Huang B."/>
            <person name="Shan D."/>
            <person name="Shi M."/>
            <person name="Fang C."/>
            <person name="Yue Y."/>
            <person name="Li F."/>
            <person name="Li D."/>
            <person name="Wei S."/>
            <person name="Han B."/>
            <person name="Jiang C."/>
            <person name="Yin Y."/>
            <person name="Xia T."/>
            <person name="Zhang Z."/>
            <person name="Bennetzen J.L."/>
            <person name="Zhao S."/>
            <person name="Wan X."/>
        </authorList>
    </citation>
    <scope>NUCLEOTIDE SEQUENCE [LARGE SCALE GENOMIC DNA]</scope>
    <source>
        <strain evidence="11">cv. Shuchazao</strain>
        <tissue evidence="10">Leaf</tissue>
    </source>
</reference>
<evidence type="ECO:0008006" key="12">
    <source>
        <dbReference type="Google" id="ProtNLM"/>
    </source>
</evidence>
<organism evidence="10 11">
    <name type="scientific">Camellia sinensis var. sinensis</name>
    <name type="common">China tea</name>
    <dbReference type="NCBI Taxonomy" id="542762"/>
    <lineage>
        <taxon>Eukaryota</taxon>
        <taxon>Viridiplantae</taxon>
        <taxon>Streptophyta</taxon>
        <taxon>Embryophyta</taxon>
        <taxon>Tracheophyta</taxon>
        <taxon>Spermatophyta</taxon>
        <taxon>Magnoliopsida</taxon>
        <taxon>eudicotyledons</taxon>
        <taxon>Gunneridae</taxon>
        <taxon>Pentapetalae</taxon>
        <taxon>asterids</taxon>
        <taxon>Ericales</taxon>
        <taxon>Theaceae</taxon>
        <taxon>Camellia</taxon>
    </lineage>
</organism>
<feature type="transmembrane region" description="Helical" evidence="6">
    <location>
        <begin position="723"/>
        <end position="749"/>
    </location>
</feature>
<feature type="compositionally biased region" description="Acidic residues" evidence="5">
    <location>
        <begin position="180"/>
        <end position="191"/>
    </location>
</feature>
<evidence type="ECO:0000256" key="5">
    <source>
        <dbReference type="SAM" id="MobiDB-lite"/>
    </source>
</evidence>
<dbReference type="GO" id="GO:0016020">
    <property type="term" value="C:membrane"/>
    <property type="evidence" value="ECO:0007669"/>
    <property type="project" value="UniProtKB-SubCell"/>
</dbReference>
<dbReference type="GO" id="GO:0032934">
    <property type="term" value="F:sterol binding"/>
    <property type="evidence" value="ECO:0007669"/>
    <property type="project" value="TreeGrafter"/>
</dbReference>
<dbReference type="STRING" id="542762.A0A4S4E9G8"/>
<feature type="signal peptide" evidence="7">
    <location>
        <begin position="1"/>
        <end position="15"/>
    </location>
</feature>
<evidence type="ECO:0000256" key="2">
    <source>
        <dbReference type="ARBA" id="ARBA00022692"/>
    </source>
</evidence>
<feature type="transmembrane region" description="Helical" evidence="6">
    <location>
        <begin position="415"/>
        <end position="433"/>
    </location>
</feature>
<keyword evidence="3 6" id="KW-1133">Transmembrane helix</keyword>
<gene>
    <name evidence="10" type="ORF">TEA_021783</name>
</gene>
<comment type="subcellular location">
    <subcellularLocation>
        <location evidence="1">Membrane</location>
        <topology evidence="1">Multi-pass membrane protein</topology>
    </subcellularLocation>
</comment>
<evidence type="ECO:0000256" key="1">
    <source>
        <dbReference type="ARBA" id="ARBA00004141"/>
    </source>
</evidence>
<evidence type="ECO:0000313" key="10">
    <source>
        <dbReference type="EMBL" id="THG12789.1"/>
    </source>
</evidence>
<keyword evidence="2 6" id="KW-0812">Transmembrane</keyword>
<dbReference type="Pfam" id="PF22314">
    <property type="entry name" value="NPC1_MLD"/>
    <property type="match status" value="1"/>
</dbReference>
<feature type="transmembrane region" description="Helical" evidence="6">
    <location>
        <begin position="323"/>
        <end position="345"/>
    </location>
</feature>
<dbReference type="Proteomes" id="UP000306102">
    <property type="component" value="Unassembled WGS sequence"/>
</dbReference>
<keyword evidence="7" id="KW-0732">Signal</keyword>
<dbReference type="GO" id="GO:0015918">
    <property type="term" value="P:sterol transport"/>
    <property type="evidence" value="ECO:0007669"/>
    <property type="project" value="TreeGrafter"/>
</dbReference>
<evidence type="ECO:0000256" key="4">
    <source>
        <dbReference type="ARBA" id="ARBA00023136"/>
    </source>
</evidence>
<feature type="transmembrane region" description="Helical" evidence="6">
    <location>
        <begin position="630"/>
        <end position="648"/>
    </location>
</feature>
<name>A0A4S4E9G8_CAMSN</name>
<dbReference type="EMBL" id="SDRB02006344">
    <property type="protein sequence ID" value="THG12789.1"/>
    <property type="molecule type" value="Genomic_DNA"/>
</dbReference>
<feature type="compositionally biased region" description="Basic and acidic residues" evidence="5">
    <location>
        <begin position="198"/>
        <end position="207"/>
    </location>
</feature>
<feature type="domain" description="NPC1 middle luminal" evidence="9">
    <location>
        <begin position="471"/>
        <end position="615"/>
    </location>
</feature>
<feature type="transmembrane region" description="Helical" evidence="6">
    <location>
        <begin position="834"/>
        <end position="863"/>
    </location>
</feature>